<dbReference type="InterPro" id="IPR043198">
    <property type="entry name" value="Cyclin/Ssn8"/>
</dbReference>
<dbReference type="FunFam" id="1.10.472.10:FF:000042">
    <property type="entry name" value="FAM58A isoform 1"/>
    <property type="match status" value="1"/>
</dbReference>
<accession>A0AAW1N353</accession>
<dbReference type="CDD" id="cd20534">
    <property type="entry name" value="CYCLIN_CCNM_CCNQ_rpt1"/>
    <property type="match status" value="1"/>
</dbReference>
<protein>
    <recommendedName>
        <fullName evidence="2">Cyclin-Q</fullName>
    </recommendedName>
    <alternativeName>
        <fullName evidence="4">Cyclin-related protein FAM58A</fullName>
    </alternativeName>
</protein>
<evidence type="ECO:0000313" key="5">
    <source>
        <dbReference type="EMBL" id="KAK9754447.1"/>
    </source>
</evidence>
<dbReference type="EMBL" id="JASPKY010000007">
    <property type="protein sequence ID" value="KAK9754447.1"/>
    <property type="molecule type" value="Genomic_DNA"/>
</dbReference>
<evidence type="ECO:0000256" key="2">
    <source>
        <dbReference type="ARBA" id="ARBA00019501"/>
    </source>
</evidence>
<sequence>MFVYERFLIAASTLYLAGKVKDDPLKIRDIINVAHNTLHRGNGPLEIGDEYWNMRDAIVQAELLIMRVLKFEVSITHPHKFMLHYLKSMEGWLGRDQWNAAPIARTAAAFLQDFHHDPSILDYAPQHVAIACISLALQCYGVRLPLIEDNDDEAWYSVFVKDLQKDRHWEIMEKVMEVYNKEPETS</sequence>
<dbReference type="Proteomes" id="UP001458880">
    <property type="component" value="Unassembled WGS sequence"/>
</dbReference>
<keyword evidence="3" id="KW-0195">Cyclin</keyword>
<dbReference type="InterPro" id="IPR048053">
    <property type="entry name" value="Cyclin-Q_second_cyclin_box"/>
</dbReference>
<dbReference type="PANTHER" id="PTHR10026">
    <property type="entry name" value="CYCLIN"/>
    <property type="match status" value="1"/>
</dbReference>
<evidence type="ECO:0000256" key="1">
    <source>
        <dbReference type="ARBA" id="ARBA00010390"/>
    </source>
</evidence>
<dbReference type="SUPFAM" id="SSF47954">
    <property type="entry name" value="Cyclin-like"/>
    <property type="match status" value="2"/>
</dbReference>
<dbReference type="GO" id="GO:0016538">
    <property type="term" value="F:cyclin-dependent protein serine/threonine kinase regulator activity"/>
    <property type="evidence" value="ECO:0007669"/>
    <property type="project" value="InterPro"/>
</dbReference>
<dbReference type="AlphaFoldDB" id="A0AAW1N353"/>
<dbReference type="CDD" id="cd20535">
    <property type="entry name" value="CYCLIN_CCNM_CCNQ_rpt2"/>
    <property type="match status" value="1"/>
</dbReference>
<evidence type="ECO:0000256" key="4">
    <source>
        <dbReference type="ARBA" id="ARBA00032419"/>
    </source>
</evidence>
<evidence type="ECO:0000313" key="6">
    <source>
        <dbReference type="Proteomes" id="UP001458880"/>
    </source>
</evidence>
<reference evidence="5 6" key="1">
    <citation type="journal article" date="2024" name="BMC Genomics">
        <title>De novo assembly and annotation of Popillia japonica's genome with initial clues to its potential as an invasive pest.</title>
        <authorList>
            <person name="Cucini C."/>
            <person name="Boschi S."/>
            <person name="Funari R."/>
            <person name="Cardaioli E."/>
            <person name="Iannotti N."/>
            <person name="Marturano G."/>
            <person name="Paoli F."/>
            <person name="Bruttini M."/>
            <person name="Carapelli A."/>
            <person name="Frati F."/>
            <person name="Nardi F."/>
        </authorList>
    </citation>
    <scope>NUCLEOTIDE SEQUENCE [LARGE SCALE GENOMIC DNA]</scope>
    <source>
        <strain evidence="5">DMR45628</strain>
    </source>
</reference>
<dbReference type="GO" id="GO:0006357">
    <property type="term" value="P:regulation of transcription by RNA polymerase II"/>
    <property type="evidence" value="ECO:0007669"/>
    <property type="project" value="InterPro"/>
</dbReference>
<organism evidence="5 6">
    <name type="scientific">Popillia japonica</name>
    <name type="common">Japanese beetle</name>
    <dbReference type="NCBI Taxonomy" id="7064"/>
    <lineage>
        <taxon>Eukaryota</taxon>
        <taxon>Metazoa</taxon>
        <taxon>Ecdysozoa</taxon>
        <taxon>Arthropoda</taxon>
        <taxon>Hexapoda</taxon>
        <taxon>Insecta</taxon>
        <taxon>Pterygota</taxon>
        <taxon>Neoptera</taxon>
        <taxon>Endopterygota</taxon>
        <taxon>Coleoptera</taxon>
        <taxon>Polyphaga</taxon>
        <taxon>Scarabaeiformia</taxon>
        <taxon>Scarabaeidae</taxon>
        <taxon>Rutelinae</taxon>
        <taxon>Popillia</taxon>
    </lineage>
</organism>
<dbReference type="InterPro" id="IPR036915">
    <property type="entry name" value="Cyclin-like_sf"/>
</dbReference>
<evidence type="ECO:0000256" key="3">
    <source>
        <dbReference type="ARBA" id="ARBA00023127"/>
    </source>
</evidence>
<comment type="similarity">
    <text evidence="1">Belongs to the cyclin family. Cyclin-like FAM58 subfamily.</text>
</comment>
<name>A0AAW1N353_POPJA</name>
<dbReference type="InterPro" id="IPR048055">
    <property type="entry name" value="Cyclin-Q_first_cyclin_box"/>
</dbReference>
<comment type="caution">
    <text evidence="5">The sequence shown here is derived from an EMBL/GenBank/DDBJ whole genome shotgun (WGS) entry which is preliminary data.</text>
</comment>
<keyword evidence="6" id="KW-1185">Reference proteome</keyword>
<proteinExistence type="inferred from homology"/>
<dbReference type="Gene3D" id="1.10.472.10">
    <property type="entry name" value="Cyclin-like"/>
    <property type="match status" value="2"/>
</dbReference>
<gene>
    <name evidence="5" type="ORF">QE152_g1220</name>
</gene>